<organism evidence="1 2">
    <name type="scientific">Allofrancisella inopinata</name>
    <dbReference type="NCBI Taxonomy" id="1085647"/>
    <lineage>
        <taxon>Bacteria</taxon>
        <taxon>Pseudomonadati</taxon>
        <taxon>Pseudomonadota</taxon>
        <taxon>Gammaproteobacteria</taxon>
        <taxon>Thiotrichales</taxon>
        <taxon>Francisellaceae</taxon>
        <taxon>Allofrancisella</taxon>
    </lineage>
</organism>
<proteinExistence type="predicted"/>
<dbReference type="KEGG" id="aii:E4K63_00685"/>
<dbReference type="Proteomes" id="UP000502004">
    <property type="component" value="Chromosome"/>
</dbReference>
<protein>
    <submittedName>
        <fullName evidence="1">Uncharacterized protein</fullName>
    </submittedName>
</protein>
<dbReference type="EMBL" id="CP038241">
    <property type="protein sequence ID" value="QIV95430.1"/>
    <property type="molecule type" value="Genomic_DNA"/>
</dbReference>
<name>A0AAE7CQ30_9GAMM</name>
<accession>A0AAE7CQ30</accession>
<dbReference type="SUPFAM" id="SSF54001">
    <property type="entry name" value="Cysteine proteinases"/>
    <property type="match status" value="1"/>
</dbReference>
<evidence type="ECO:0000313" key="2">
    <source>
        <dbReference type="Proteomes" id="UP000502004"/>
    </source>
</evidence>
<dbReference type="AlphaFoldDB" id="A0AAE7CQ30"/>
<evidence type="ECO:0000313" key="1">
    <source>
        <dbReference type="EMBL" id="QIV95430.1"/>
    </source>
</evidence>
<gene>
    <name evidence="1" type="ORF">E4K63_00685</name>
</gene>
<dbReference type="RefSeq" id="WP_133942264.1">
    <property type="nucleotide sequence ID" value="NZ_CP038241.1"/>
</dbReference>
<keyword evidence="2" id="KW-1185">Reference proteome</keyword>
<sequence>MLPKLKVVAPSTFSRTYENYNKLQSKDYKSYDDFQKERYLLQIKFSSYKEQDQYFDQVLKHIDSNQFNLAQYLRINFKGNYWYLPEDQSEFIPQYTGGVCVGASVLYIYKLYENNASFHQKFIVKTQTDHNLQLFANAETYQGLYQKKGMDTLYNYVNQQKKDLNIELHEKQVDSLQISSEKTESLESILQAALQKYETIRIGIKSIKGLPGHSLVITSQYNSIYDPTFGEISFNSSEKLIKFFIDLIFKIYVRDLFKMNLPWCLQNIIINAIYSTKNNKLNYLSQEEADHFVSTSESISKIENSFRATPKRKKTFKGIKGKK</sequence>
<reference evidence="1 2" key="1">
    <citation type="submission" date="2019-03" db="EMBL/GenBank/DDBJ databases">
        <title>Complete Genome Sequence of Allofrancisella inopinata Strain SYSU YG23 Isolated from Water-Cooling Systems in China.</title>
        <authorList>
            <person name="Ohrman C."/>
            <person name="Uneklint I."/>
            <person name="Sjodin A."/>
        </authorList>
    </citation>
    <scope>NUCLEOTIDE SEQUENCE [LARGE SCALE GENOMIC DNA]</scope>
    <source>
        <strain evidence="1 2">SYSU YG23</strain>
    </source>
</reference>
<dbReference type="InterPro" id="IPR038765">
    <property type="entry name" value="Papain-like_cys_pep_sf"/>
</dbReference>